<feature type="domain" description="EamA" evidence="7">
    <location>
        <begin position="142"/>
        <end position="278"/>
    </location>
</feature>
<feature type="transmembrane region" description="Helical" evidence="6">
    <location>
        <begin position="235"/>
        <end position="254"/>
    </location>
</feature>
<evidence type="ECO:0000259" key="7">
    <source>
        <dbReference type="Pfam" id="PF00892"/>
    </source>
</evidence>
<accession>A0A1Z1FDH1</accession>
<feature type="transmembrane region" description="Helical" evidence="6">
    <location>
        <begin position="260"/>
        <end position="279"/>
    </location>
</feature>
<comment type="subcellular location">
    <subcellularLocation>
        <location evidence="1">Membrane</location>
        <topology evidence="1">Multi-pass membrane protein</topology>
    </subcellularLocation>
</comment>
<sequence length="295" mass="30647">MTFRSFFLLVAICLVWALNTIVSKLAVSDLGLPPLFYATLRSAVVALALLPWLRPLPDRFLFVAAVALAVSGGSFALLFIGLTDASPSAAGIVSLTGAPLTVLFAIILLREKVHWRRALGIALTFVGVGIAVASPSGWQSSIGLLFVGASSVVGALGSVGLKRISLEPLRMQAWAGAVSAIVLLPLSLALEQGQVAAIGAEPWGGLAAILFSGLVVSVGAHTLYFRLLAEHDVNLIAPLTLMTPVFTVLLGVSLTGDEVGPTLVSGALVAAAGVLVIVLRPGRNYLRAMLVRTRL</sequence>
<gene>
    <name evidence="8" type="ORF">A9D14_12760</name>
</gene>
<dbReference type="KEGG" id="cman:A9D14_12760"/>
<evidence type="ECO:0000313" key="9">
    <source>
        <dbReference type="Proteomes" id="UP000195807"/>
    </source>
</evidence>
<dbReference type="PANTHER" id="PTHR32322">
    <property type="entry name" value="INNER MEMBRANE TRANSPORTER"/>
    <property type="match status" value="1"/>
</dbReference>
<feature type="domain" description="EamA" evidence="7">
    <location>
        <begin position="7"/>
        <end position="131"/>
    </location>
</feature>
<dbReference type="AlphaFoldDB" id="A0A1Z1FDH1"/>
<feature type="transmembrane region" description="Helical" evidence="6">
    <location>
        <begin position="202"/>
        <end position="223"/>
    </location>
</feature>
<evidence type="ECO:0000313" key="8">
    <source>
        <dbReference type="EMBL" id="ARU16878.1"/>
    </source>
</evidence>
<dbReference type="GO" id="GO:0016020">
    <property type="term" value="C:membrane"/>
    <property type="evidence" value="ECO:0007669"/>
    <property type="project" value="UniProtKB-SubCell"/>
</dbReference>
<protein>
    <submittedName>
        <fullName evidence="8">EamA family transporter</fullName>
    </submittedName>
</protein>
<feature type="transmembrane region" description="Helical" evidence="6">
    <location>
        <begin position="34"/>
        <end position="53"/>
    </location>
</feature>
<dbReference type="Proteomes" id="UP000195807">
    <property type="component" value="Chromosome"/>
</dbReference>
<dbReference type="RefSeq" id="WP_066847060.1">
    <property type="nucleotide sequence ID" value="NZ_CP019602.1"/>
</dbReference>
<keyword evidence="9" id="KW-1185">Reference proteome</keyword>
<proteinExistence type="inferred from homology"/>
<organism evidence="8 9">
    <name type="scientific">Croceicoccus marinus</name>
    <dbReference type="NCBI Taxonomy" id="450378"/>
    <lineage>
        <taxon>Bacteria</taxon>
        <taxon>Pseudomonadati</taxon>
        <taxon>Pseudomonadota</taxon>
        <taxon>Alphaproteobacteria</taxon>
        <taxon>Sphingomonadales</taxon>
        <taxon>Erythrobacteraceae</taxon>
        <taxon>Croceicoccus</taxon>
    </lineage>
</organism>
<keyword evidence="5 6" id="KW-0472">Membrane</keyword>
<feature type="transmembrane region" description="Helical" evidence="6">
    <location>
        <begin position="118"/>
        <end position="136"/>
    </location>
</feature>
<evidence type="ECO:0000256" key="4">
    <source>
        <dbReference type="ARBA" id="ARBA00022989"/>
    </source>
</evidence>
<dbReference type="InterPro" id="IPR037185">
    <property type="entry name" value="EmrE-like"/>
</dbReference>
<reference evidence="8 9" key="1">
    <citation type="submission" date="2017-01" db="EMBL/GenBank/DDBJ databases">
        <title>Complete genome sequence of esterase-producing bacterium Croceicoccus marinus E4A9.</title>
        <authorList>
            <person name="Wu Y.-H."/>
            <person name="Cheng H."/>
            <person name="Xu L."/>
            <person name="Huo Y.-Y."/>
            <person name="Wang C.-S."/>
            <person name="Xu X.-W."/>
        </authorList>
    </citation>
    <scope>NUCLEOTIDE SEQUENCE [LARGE SCALE GENOMIC DNA]</scope>
    <source>
        <strain evidence="8 9">E4A9</strain>
    </source>
</reference>
<evidence type="ECO:0000256" key="5">
    <source>
        <dbReference type="ARBA" id="ARBA00023136"/>
    </source>
</evidence>
<feature type="transmembrane region" description="Helical" evidence="6">
    <location>
        <begin position="88"/>
        <end position="109"/>
    </location>
</feature>
<comment type="similarity">
    <text evidence="2">Belongs to the EamA transporter family.</text>
</comment>
<dbReference type="OrthoDB" id="7158585at2"/>
<dbReference type="InterPro" id="IPR050638">
    <property type="entry name" value="AA-Vitamin_Transporters"/>
</dbReference>
<evidence type="ECO:0000256" key="2">
    <source>
        <dbReference type="ARBA" id="ARBA00007362"/>
    </source>
</evidence>
<evidence type="ECO:0000256" key="1">
    <source>
        <dbReference type="ARBA" id="ARBA00004141"/>
    </source>
</evidence>
<dbReference type="SUPFAM" id="SSF103481">
    <property type="entry name" value="Multidrug resistance efflux transporter EmrE"/>
    <property type="match status" value="2"/>
</dbReference>
<dbReference type="PANTHER" id="PTHR32322:SF2">
    <property type="entry name" value="EAMA DOMAIN-CONTAINING PROTEIN"/>
    <property type="match status" value="1"/>
</dbReference>
<feature type="transmembrane region" description="Helical" evidence="6">
    <location>
        <begin position="142"/>
        <end position="161"/>
    </location>
</feature>
<dbReference type="Pfam" id="PF00892">
    <property type="entry name" value="EamA"/>
    <property type="match status" value="2"/>
</dbReference>
<keyword evidence="3 6" id="KW-0812">Transmembrane</keyword>
<feature type="transmembrane region" description="Helical" evidence="6">
    <location>
        <begin position="173"/>
        <end position="190"/>
    </location>
</feature>
<dbReference type="STRING" id="450378.GCA_001661675_02560"/>
<evidence type="ECO:0000256" key="3">
    <source>
        <dbReference type="ARBA" id="ARBA00022692"/>
    </source>
</evidence>
<dbReference type="InterPro" id="IPR000620">
    <property type="entry name" value="EamA_dom"/>
</dbReference>
<keyword evidence="4 6" id="KW-1133">Transmembrane helix</keyword>
<dbReference type="EMBL" id="CP019602">
    <property type="protein sequence ID" value="ARU16878.1"/>
    <property type="molecule type" value="Genomic_DNA"/>
</dbReference>
<feature type="transmembrane region" description="Helical" evidence="6">
    <location>
        <begin position="60"/>
        <end position="82"/>
    </location>
</feature>
<evidence type="ECO:0000256" key="6">
    <source>
        <dbReference type="SAM" id="Phobius"/>
    </source>
</evidence>
<name>A0A1Z1FDH1_9SPHN</name>